<proteinExistence type="predicted"/>
<dbReference type="SMART" id="SM00052">
    <property type="entry name" value="EAL"/>
    <property type="match status" value="1"/>
</dbReference>
<dbReference type="CDD" id="cd01948">
    <property type="entry name" value="EAL"/>
    <property type="match status" value="1"/>
</dbReference>
<feature type="transmembrane region" description="Helical" evidence="1">
    <location>
        <begin position="43"/>
        <end position="71"/>
    </location>
</feature>
<dbReference type="InterPro" id="IPR035919">
    <property type="entry name" value="EAL_sf"/>
</dbReference>
<dbReference type="Gene3D" id="3.20.20.450">
    <property type="entry name" value="EAL domain"/>
    <property type="match status" value="1"/>
</dbReference>
<protein>
    <recommendedName>
        <fullName evidence="2">EAL domain-containing protein</fullName>
    </recommendedName>
</protein>
<dbReference type="PANTHER" id="PTHR33121:SF23">
    <property type="entry name" value="CYCLIC DI-GMP PHOSPHODIESTERASE PDEB"/>
    <property type="match status" value="1"/>
</dbReference>
<dbReference type="GO" id="GO:0071111">
    <property type="term" value="F:cyclic-guanylate-specific phosphodiesterase activity"/>
    <property type="evidence" value="ECO:0007669"/>
    <property type="project" value="InterPro"/>
</dbReference>
<dbReference type="InterPro" id="IPR050706">
    <property type="entry name" value="Cyclic-di-GMP_PDE-like"/>
</dbReference>
<evidence type="ECO:0000313" key="4">
    <source>
        <dbReference type="Proteomes" id="UP000239263"/>
    </source>
</evidence>
<keyword evidence="1" id="KW-0472">Membrane</keyword>
<dbReference type="SUPFAM" id="SSF141868">
    <property type="entry name" value="EAL domain-like"/>
    <property type="match status" value="1"/>
</dbReference>
<dbReference type="Pfam" id="PF00563">
    <property type="entry name" value="EAL"/>
    <property type="match status" value="1"/>
</dbReference>
<comment type="caution">
    <text evidence="3">The sequence shown here is derived from an EMBL/GenBank/DDBJ whole genome shotgun (WGS) entry which is preliminary data.</text>
</comment>
<feature type="transmembrane region" description="Helical" evidence="1">
    <location>
        <begin position="273"/>
        <end position="293"/>
    </location>
</feature>
<organism evidence="3 4">
    <name type="scientific">Aliivibrio sifiae</name>
    <dbReference type="NCBI Taxonomy" id="566293"/>
    <lineage>
        <taxon>Bacteria</taxon>
        <taxon>Pseudomonadati</taxon>
        <taxon>Pseudomonadota</taxon>
        <taxon>Gammaproteobacteria</taxon>
        <taxon>Vibrionales</taxon>
        <taxon>Vibrionaceae</taxon>
        <taxon>Aliivibrio</taxon>
    </lineage>
</organism>
<feature type="transmembrane region" description="Helical" evidence="1">
    <location>
        <begin position="114"/>
        <end position="138"/>
    </location>
</feature>
<evidence type="ECO:0000259" key="2">
    <source>
        <dbReference type="PROSITE" id="PS50883"/>
    </source>
</evidence>
<dbReference type="InterPro" id="IPR001633">
    <property type="entry name" value="EAL_dom"/>
</dbReference>
<dbReference type="PROSITE" id="PS50883">
    <property type="entry name" value="EAL"/>
    <property type="match status" value="1"/>
</dbReference>
<evidence type="ECO:0000256" key="1">
    <source>
        <dbReference type="SAM" id="Phobius"/>
    </source>
</evidence>
<dbReference type="PANTHER" id="PTHR33121">
    <property type="entry name" value="CYCLIC DI-GMP PHOSPHODIESTERASE PDEF"/>
    <property type="match status" value="1"/>
</dbReference>
<feature type="transmembrane region" description="Helical" evidence="1">
    <location>
        <begin position="77"/>
        <end position="102"/>
    </location>
</feature>
<feature type="transmembrane region" description="Helical" evidence="1">
    <location>
        <begin position="200"/>
        <end position="216"/>
    </location>
</feature>
<feature type="transmembrane region" description="Helical" evidence="1">
    <location>
        <begin position="12"/>
        <end position="31"/>
    </location>
</feature>
<keyword evidence="1" id="KW-1133">Transmembrane helix</keyword>
<dbReference type="OrthoDB" id="5900110at2"/>
<sequence length="730" mass="82235">MPSTILIKHLQRSLTFVCAILISFIISKAFVIEPEHFPTISIVSSVMAVSFICYGNRALVGIISGLFLHYYFAGKEIGVTLLFSLILPSLPYVFALLFNTISKRFNDYPISKKIGLYFIIFCCCFPISNSLLLLWVRFIGDQIAPSMDFLSYSVLGSFLTQSLISPVLIFAVSQFNEKSLKEYKTLDRDMRNSSDNDKSYKIWLLTCTLLMLIAVTQPDPLLLNSLCFFLLVLIIVGFGKHGFIRPLIMAAVVILMMVFDSVTRVNLSQNIDANFYGLFVVLSVITALAYLLASHNIKNYELTQKQILNERIDPYTGLYNITQLKDDLSHIRTSVLIYLDITPTLTTVSDIGHAGRSHLIQQLSLYLSARDQGMSNFYRPPFNTGLLSFIPLSHDIKDELKYLARYLKKFQFFWEGSSITLVDPTLHCAKISNDNDIEMAVSILCEQPPLVSVSTNWVDVQPTPIYKICKLSFIQGVFKNNHFELHCQPYLNLSDKTAKSHSFEVLLRIKSETGEQIPPAEFFPLINQFSLETKLDSWVVKNTFKMLDLMVDDWGKIEKCAINLTAKSLGLPSLAHSIILSANKHNIPLSRICFEITESSALQNEQQAIDTLNILREAGSKIALDDFGTGYASFAYLRTLPLDVLKIDGSFIKELPTNETDRLIVSSIATIAKEMKLETVAEFVETQEHVEILEPLGITYGQGYGIAKPRPLADYLAELKNSEYETLKAS</sequence>
<dbReference type="EMBL" id="MSCO01000002">
    <property type="protein sequence ID" value="PQJ84314.1"/>
    <property type="molecule type" value="Genomic_DNA"/>
</dbReference>
<feature type="transmembrane region" description="Helical" evidence="1">
    <location>
        <begin position="222"/>
        <end position="239"/>
    </location>
</feature>
<feature type="transmembrane region" description="Helical" evidence="1">
    <location>
        <begin position="246"/>
        <end position="267"/>
    </location>
</feature>
<accession>A0A2S7X267</accession>
<keyword evidence="1" id="KW-0812">Transmembrane</keyword>
<evidence type="ECO:0000313" key="3">
    <source>
        <dbReference type="EMBL" id="PQJ84314.1"/>
    </source>
</evidence>
<dbReference type="AlphaFoldDB" id="A0A2S7X267"/>
<reference evidence="3 4" key="1">
    <citation type="submission" date="2016-12" db="EMBL/GenBank/DDBJ databases">
        <title>Diversity of luminous bacteria.</title>
        <authorList>
            <person name="Yoshizawa S."/>
            <person name="Kogure K."/>
        </authorList>
    </citation>
    <scope>NUCLEOTIDE SEQUENCE [LARGE SCALE GENOMIC DNA]</scope>
    <source>
        <strain evidence="3 4">ATCC 33715</strain>
    </source>
</reference>
<name>A0A2S7X267_9GAMM</name>
<feature type="domain" description="EAL" evidence="2">
    <location>
        <begin position="467"/>
        <end position="723"/>
    </location>
</feature>
<feature type="transmembrane region" description="Helical" evidence="1">
    <location>
        <begin position="150"/>
        <end position="172"/>
    </location>
</feature>
<dbReference type="Proteomes" id="UP000239263">
    <property type="component" value="Unassembled WGS sequence"/>
</dbReference>
<gene>
    <name evidence="3" type="ORF">BTO22_12285</name>
</gene>